<dbReference type="PANTHER" id="PTHR43537:SF47">
    <property type="entry name" value="REGULATORY PROTEIN GNTR HTH"/>
    <property type="match status" value="1"/>
</dbReference>
<gene>
    <name evidence="5" type="ORF">SAMN05661010_01154</name>
</gene>
<dbReference type="Gene3D" id="1.10.10.10">
    <property type="entry name" value="Winged helix-like DNA-binding domain superfamily/Winged helix DNA-binding domain"/>
    <property type="match status" value="1"/>
</dbReference>
<dbReference type="GO" id="GO:0003700">
    <property type="term" value="F:DNA-binding transcription factor activity"/>
    <property type="evidence" value="ECO:0007669"/>
    <property type="project" value="InterPro"/>
</dbReference>
<dbReference type="EMBL" id="FNGI01000002">
    <property type="protein sequence ID" value="SDL23368.1"/>
    <property type="molecule type" value="Genomic_DNA"/>
</dbReference>
<dbReference type="InterPro" id="IPR011711">
    <property type="entry name" value="GntR_C"/>
</dbReference>
<dbReference type="Gene3D" id="1.20.120.530">
    <property type="entry name" value="GntR ligand-binding domain-like"/>
    <property type="match status" value="1"/>
</dbReference>
<evidence type="ECO:0000256" key="3">
    <source>
        <dbReference type="ARBA" id="ARBA00023163"/>
    </source>
</evidence>
<dbReference type="Pfam" id="PF07729">
    <property type="entry name" value="FCD"/>
    <property type="match status" value="1"/>
</dbReference>
<dbReference type="RefSeq" id="WP_089726420.1">
    <property type="nucleotide sequence ID" value="NZ_FNGI01000002.1"/>
</dbReference>
<dbReference type="InterPro" id="IPR008920">
    <property type="entry name" value="TF_FadR/GntR_C"/>
</dbReference>
<dbReference type="Proteomes" id="UP000198654">
    <property type="component" value="Unassembled WGS sequence"/>
</dbReference>
<dbReference type="PANTHER" id="PTHR43537">
    <property type="entry name" value="TRANSCRIPTIONAL REGULATOR, GNTR FAMILY"/>
    <property type="match status" value="1"/>
</dbReference>
<dbReference type="SUPFAM" id="SSF48008">
    <property type="entry name" value="GntR ligand-binding domain-like"/>
    <property type="match status" value="1"/>
</dbReference>
<dbReference type="GO" id="GO:0003677">
    <property type="term" value="F:DNA binding"/>
    <property type="evidence" value="ECO:0007669"/>
    <property type="project" value="UniProtKB-KW"/>
</dbReference>
<dbReference type="InterPro" id="IPR036390">
    <property type="entry name" value="WH_DNA-bd_sf"/>
</dbReference>
<keyword evidence="2" id="KW-0238">DNA-binding</keyword>
<evidence type="ECO:0000313" key="6">
    <source>
        <dbReference type="Proteomes" id="UP000198654"/>
    </source>
</evidence>
<feature type="domain" description="HTH gntR-type" evidence="4">
    <location>
        <begin position="9"/>
        <end position="77"/>
    </location>
</feature>
<evidence type="ECO:0000256" key="1">
    <source>
        <dbReference type="ARBA" id="ARBA00023015"/>
    </source>
</evidence>
<keyword evidence="1" id="KW-0805">Transcription regulation</keyword>
<evidence type="ECO:0000313" key="5">
    <source>
        <dbReference type="EMBL" id="SDL23368.1"/>
    </source>
</evidence>
<reference evidence="5 6" key="1">
    <citation type="submission" date="2016-10" db="EMBL/GenBank/DDBJ databases">
        <authorList>
            <person name="de Groot N.N."/>
        </authorList>
    </citation>
    <scope>NUCLEOTIDE SEQUENCE [LARGE SCALE GENOMIC DNA]</scope>
    <source>
        <strain evidence="5 6">DSM 14789</strain>
    </source>
</reference>
<proteinExistence type="predicted"/>
<evidence type="ECO:0000259" key="4">
    <source>
        <dbReference type="PROSITE" id="PS50949"/>
    </source>
</evidence>
<dbReference type="SMART" id="SM00895">
    <property type="entry name" value="FCD"/>
    <property type="match status" value="1"/>
</dbReference>
<dbReference type="CDD" id="cd07377">
    <property type="entry name" value="WHTH_GntR"/>
    <property type="match status" value="1"/>
</dbReference>
<dbReference type="InterPro" id="IPR000524">
    <property type="entry name" value="Tscrpt_reg_HTH_GntR"/>
</dbReference>
<accession>A0A1G9IDN8</accession>
<keyword evidence="3" id="KW-0804">Transcription</keyword>
<dbReference type="PRINTS" id="PR00035">
    <property type="entry name" value="HTHGNTR"/>
</dbReference>
<dbReference type="OrthoDB" id="1040417at2"/>
<name>A0A1G9IDN8_9GAMM</name>
<dbReference type="SMART" id="SM00345">
    <property type="entry name" value="HTH_GNTR"/>
    <property type="match status" value="1"/>
</dbReference>
<dbReference type="AlphaFoldDB" id="A0A1G9IDN8"/>
<dbReference type="InterPro" id="IPR036388">
    <property type="entry name" value="WH-like_DNA-bd_sf"/>
</dbReference>
<evidence type="ECO:0000256" key="2">
    <source>
        <dbReference type="ARBA" id="ARBA00023125"/>
    </source>
</evidence>
<dbReference type="Pfam" id="PF00392">
    <property type="entry name" value="GntR"/>
    <property type="match status" value="1"/>
</dbReference>
<protein>
    <submittedName>
        <fullName evidence="5">Transcriptional regulator, GntR family</fullName>
    </submittedName>
</protein>
<sequence>MQLTHVGRQSLVESVIARLRETIERGTWQVGERIPVEADLARDLGVSRNTVREAVRVLVHAGLMETRQGAGTFVRASRDPGETLRTIERTELHEQLEVRLTLEVEAARLAALRHDADDLAVMRDALTARAAAGGDIQARIRHDERFHLAVMQAAHNRALLTLYLYFAHAVIRTIERTEHDADLPEPSQADHEALFAAIERRDAEGAVQAARHLLQPSLDVLAEE</sequence>
<dbReference type="STRING" id="119000.SAMN05661010_01154"/>
<dbReference type="SUPFAM" id="SSF46785">
    <property type="entry name" value="Winged helix' DNA-binding domain"/>
    <property type="match status" value="1"/>
</dbReference>
<organism evidence="5 6">
    <name type="scientific">Modicisalibacter muralis</name>
    <dbReference type="NCBI Taxonomy" id="119000"/>
    <lineage>
        <taxon>Bacteria</taxon>
        <taxon>Pseudomonadati</taxon>
        <taxon>Pseudomonadota</taxon>
        <taxon>Gammaproteobacteria</taxon>
        <taxon>Oceanospirillales</taxon>
        <taxon>Halomonadaceae</taxon>
        <taxon>Modicisalibacter</taxon>
    </lineage>
</organism>
<dbReference type="PROSITE" id="PS50949">
    <property type="entry name" value="HTH_GNTR"/>
    <property type="match status" value="1"/>
</dbReference>
<keyword evidence="6" id="KW-1185">Reference proteome</keyword>